<dbReference type="SMART" id="SM00643">
    <property type="entry name" value="C345C"/>
    <property type="match status" value="1"/>
</dbReference>
<evidence type="ECO:0000256" key="2">
    <source>
        <dbReference type="ARBA" id="ARBA00022525"/>
    </source>
</evidence>
<keyword evidence="3" id="KW-1015">Disulfide bond</keyword>
<keyword evidence="2" id="KW-0964">Secreted</keyword>
<evidence type="ECO:0000313" key="6">
    <source>
        <dbReference type="Proteomes" id="UP000499080"/>
    </source>
</evidence>
<evidence type="ECO:0000313" key="5">
    <source>
        <dbReference type="EMBL" id="GBN32654.1"/>
    </source>
</evidence>
<dbReference type="InterPro" id="IPR008993">
    <property type="entry name" value="TIMP-like_OB-fold"/>
</dbReference>
<sequence>WKGQVVNDVNQQNGFFNISFEIVAVIKEGIEKKDLIEGETRHFLVRDNCAPLLKGETYLIMGKDGEKYKNEQGQIWHRYLLDQTSAVHLWTDIRTASDKVLQRILNTVVRQLEKDGCLE</sequence>
<comment type="subcellular location">
    <subcellularLocation>
        <location evidence="1">Secreted</location>
    </subcellularLocation>
</comment>
<protein>
    <recommendedName>
        <fullName evidence="4">NTR domain-containing protein</fullName>
    </recommendedName>
</protein>
<reference evidence="5 6" key="1">
    <citation type="journal article" date="2019" name="Sci. Rep.">
        <title>Orb-weaving spider Araneus ventricosus genome elucidates the spidroin gene catalogue.</title>
        <authorList>
            <person name="Kono N."/>
            <person name="Nakamura H."/>
            <person name="Ohtoshi R."/>
            <person name="Moran D.A.P."/>
            <person name="Shinohara A."/>
            <person name="Yoshida Y."/>
            <person name="Fujiwara M."/>
            <person name="Mori M."/>
            <person name="Tomita M."/>
            <person name="Arakawa K."/>
        </authorList>
    </citation>
    <scope>NUCLEOTIDE SEQUENCE [LARGE SCALE GENOMIC DNA]</scope>
</reference>
<feature type="non-terminal residue" evidence="5">
    <location>
        <position position="1"/>
    </location>
</feature>
<dbReference type="Pfam" id="PF01759">
    <property type="entry name" value="NTR"/>
    <property type="match status" value="1"/>
</dbReference>
<dbReference type="InterPro" id="IPR001134">
    <property type="entry name" value="Netrin_domain"/>
</dbReference>
<dbReference type="PROSITE" id="PS50189">
    <property type="entry name" value="NTR"/>
    <property type="match status" value="1"/>
</dbReference>
<dbReference type="Proteomes" id="UP000499080">
    <property type="component" value="Unassembled WGS sequence"/>
</dbReference>
<evidence type="ECO:0000256" key="1">
    <source>
        <dbReference type="ARBA" id="ARBA00004613"/>
    </source>
</evidence>
<dbReference type="GO" id="GO:0005576">
    <property type="term" value="C:extracellular region"/>
    <property type="evidence" value="ECO:0007669"/>
    <property type="project" value="UniProtKB-SubCell"/>
</dbReference>
<dbReference type="EMBL" id="BGPR01008269">
    <property type="protein sequence ID" value="GBN32654.1"/>
    <property type="molecule type" value="Genomic_DNA"/>
</dbReference>
<gene>
    <name evidence="5" type="ORF">AVEN_89943_1</name>
</gene>
<comment type="caution">
    <text evidence="5">The sequence shown here is derived from an EMBL/GenBank/DDBJ whole genome shotgun (WGS) entry which is preliminary data.</text>
</comment>
<feature type="domain" description="NTR" evidence="4">
    <location>
        <begin position="1"/>
        <end position="117"/>
    </location>
</feature>
<dbReference type="SUPFAM" id="SSF50242">
    <property type="entry name" value="TIMP-like"/>
    <property type="match status" value="1"/>
</dbReference>
<dbReference type="AlphaFoldDB" id="A0A4Y2N1Z8"/>
<name>A0A4Y2N1Z8_ARAVE</name>
<keyword evidence="6" id="KW-1185">Reference proteome</keyword>
<accession>A0A4Y2N1Z8</accession>
<proteinExistence type="predicted"/>
<dbReference type="OrthoDB" id="10381675at2759"/>
<evidence type="ECO:0000259" key="4">
    <source>
        <dbReference type="PROSITE" id="PS50189"/>
    </source>
</evidence>
<dbReference type="Gene3D" id="2.40.50.120">
    <property type="match status" value="1"/>
</dbReference>
<organism evidence="5 6">
    <name type="scientific">Araneus ventricosus</name>
    <name type="common">Orbweaver spider</name>
    <name type="synonym">Epeira ventricosa</name>
    <dbReference type="NCBI Taxonomy" id="182803"/>
    <lineage>
        <taxon>Eukaryota</taxon>
        <taxon>Metazoa</taxon>
        <taxon>Ecdysozoa</taxon>
        <taxon>Arthropoda</taxon>
        <taxon>Chelicerata</taxon>
        <taxon>Arachnida</taxon>
        <taxon>Araneae</taxon>
        <taxon>Araneomorphae</taxon>
        <taxon>Entelegynae</taxon>
        <taxon>Araneoidea</taxon>
        <taxon>Araneidae</taxon>
        <taxon>Araneus</taxon>
    </lineage>
</organism>
<evidence type="ECO:0000256" key="3">
    <source>
        <dbReference type="ARBA" id="ARBA00023157"/>
    </source>
</evidence>
<dbReference type="InterPro" id="IPR018933">
    <property type="entry name" value="Netrin_module_non-TIMP"/>
</dbReference>